<dbReference type="PATRIC" id="fig|1299321.3.peg.2574"/>
<sequence length="38" mass="3663">MIGAFEADVAAYPVGGIVVAGLGKQSVPAAPAPQHSGE</sequence>
<organism evidence="1 2">
    <name type="scientific">Mycobacteroides abscessus subsp. bolletii 1513</name>
    <dbReference type="NCBI Taxonomy" id="1299321"/>
    <lineage>
        <taxon>Bacteria</taxon>
        <taxon>Bacillati</taxon>
        <taxon>Actinomycetota</taxon>
        <taxon>Actinomycetes</taxon>
        <taxon>Mycobacteriales</taxon>
        <taxon>Mycobacteriaceae</taxon>
        <taxon>Mycobacteroides</taxon>
        <taxon>Mycobacteroides abscessus</taxon>
    </lineage>
</organism>
<dbReference type="Proteomes" id="UP000023351">
    <property type="component" value="Unassembled WGS sequence"/>
</dbReference>
<name>X8DUK4_9MYCO</name>
<protein>
    <submittedName>
        <fullName evidence="1">Integrase/recombinase domain protein</fullName>
    </submittedName>
</protein>
<comment type="caution">
    <text evidence="1">The sequence shown here is derived from an EMBL/GenBank/DDBJ whole genome shotgun (WGS) entry which is preliminary data.</text>
</comment>
<dbReference type="AlphaFoldDB" id="X8DUK4"/>
<evidence type="ECO:0000313" key="2">
    <source>
        <dbReference type="Proteomes" id="UP000023351"/>
    </source>
</evidence>
<proteinExistence type="predicted"/>
<gene>
    <name evidence="1" type="ORF">I540_2655</name>
</gene>
<dbReference type="EMBL" id="JAOJ01000002">
    <property type="protein sequence ID" value="EUA71696.1"/>
    <property type="molecule type" value="Genomic_DNA"/>
</dbReference>
<evidence type="ECO:0000313" key="1">
    <source>
        <dbReference type="EMBL" id="EUA71696.1"/>
    </source>
</evidence>
<reference evidence="1 2" key="1">
    <citation type="submission" date="2013-12" db="EMBL/GenBank/DDBJ databases">
        <authorList>
            <person name="Zelazny A."/>
            <person name="Olivier K."/>
            <person name="Holland S."/>
            <person name="Lenaerts A."/>
            <person name="Ordway D."/>
            <person name="DeGroote M.A."/>
            <person name="Parker T."/>
            <person name="Sizemore C."/>
            <person name="Tallon L.J."/>
            <person name="Sadzewicz L.K."/>
            <person name="Sengamalay N."/>
            <person name="Fraser C.M."/>
            <person name="Hine E."/>
            <person name="Shefchek K.A."/>
            <person name="Das S.P."/>
            <person name="Tettelin H."/>
        </authorList>
    </citation>
    <scope>NUCLEOTIDE SEQUENCE [LARGE SCALE GENOMIC DNA]</scope>
    <source>
        <strain evidence="1 2">1513</strain>
    </source>
</reference>
<accession>X8DUK4</accession>